<feature type="transmembrane region" description="Helical" evidence="1">
    <location>
        <begin position="88"/>
        <end position="111"/>
    </location>
</feature>
<feature type="transmembrane region" description="Helical" evidence="1">
    <location>
        <begin position="34"/>
        <end position="52"/>
    </location>
</feature>
<dbReference type="PANTHER" id="PTHR43471">
    <property type="entry name" value="ABC TRANSPORTER PERMEASE"/>
    <property type="match status" value="1"/>
</dbReference>
<dbReference type="EMBL" id="SLWF01000010">
    <property type="protein sequence ID" value="TCN84980.1"/>
    <property type="molecule type" value="Genomic_DNA"/>
</dbReference>
<organism evidence="2 3">
    <name type="scientific">Shewanella fodinae</name>
    <dbReference type="NCBI Taxonomy" id="552357"/>
    <lineage>
        <taxon>Bacteria</taxon>
        <taxon>Pseudomonadati</taxon>
        <taxon>Pseudomonadota</taxon>
        <taxon>Gammaproteobacteria</taxon>
        <taxon>Alteromonadales</taxon>
        <taxon>Shewanellaceae</taxon>
        <taxon>Shewanella</taxon>
    </lineage>
</organism>
<feature type="transmembrane region" description="Helical" evidence="1">
    <location>
        <begin position="173"/>
        <end position="197"/>
    </location>
</feature>
<evidence type="ECO:0000313" key="2">
    <source>
        <dbReference type="EMBL" id="TCN84980.1"/>
    </source>
</evidence>
<dbReference type="AlphaFoldDB" id="A0A4R2FAC5"/>
<accession>A0A4R2FAC5</accession>
<feature type="transmembrane region" description="Helical" evidence="1">
    <location>
        <begin position="256"/>
        <end position="274"/>
    </location>
</feature>
<evidence type="ECO:0000313" key="3">
    <source>
        <dbReference type="Proteomes" id="UP000294832"/>
    </source>
</evidence>
<dbReference type="Pfam" id="PF12679">
    <property type="entry name" value="ABC2_membrane_2"/>
    <property type="match status" value="1"/>
</dbReference>
<dbReference type="GO" id="GO:0140359">
    <property type="term" value="F:ABC-type transporter activity"/>
    <property type="evidence" value="ECO:0007669"/>
    <property type="project" value="InterPro"/>
</dbReference>
<keyword evidence="1" id="KW-0472">Membrane</keyword>
<gene>
    <name evidence="2" type="ORF">EDC91_11019</name>
</gene>
<sequence>MGLTSKKTHPGSWHNIRQLALFELQRLLLQRRGLLALLTFALLWLLFLAYPIKSAAELMTDPSMRDLATAIDNKILAQLFSWPVAELAVYWAISLYLFPMFCIMLAAGQFAADKQRGTLRFLTLHCGREALFFGRFLGMMLIQLLLLILTVAATIALAMIREPSLSGVAITDAFWITLNLLIVLLPYTALMSVLSLVATSNRQATIYAVLFFTVSAILLPLLDYALPLLGFLNYLVPGMQTDGLLAISPKAALSSTPLPIIQSIAYLALGLQLIKRGDL</sequence>
<feature type="transmembrane region" description="Helical" evidence="1">
    <location>
        <begin position="132"/>
        <end position="161"/>
    </location>
</feature>
<feature type="transmembrane region" description="Helical" evidence="1">
    <location>
        <begin position="209"/>
        <end position="236"/>
    </location>
</feature>
<reference evidence="2 3" key="1">
    <citation type="submission" date="2019-03" db="EMBL/GenBank/DDBJ databases">
        <title>Freshwater and sediment microbial communities from various areas in North America, analyzing microbe dynamics in response to fracking.</title>
        <authorList>
            <person name="Lamendella R."/>
        </authorList>
    </citation>
    <scope>NUCLEOTIDE SEQUENCE [LARGE SCALE GENOMIC DNA]</scope>
    <source>
        <strain evidence="2 3">74A</strain>
    </source>
</reference>
<evidence type="ECO:0000256" key="1">
    <source>
        <dbReference type="SAM" id="Phobius"/>
    </source>
</evidence>
<keyword evidence="3" id="KW-1185">Reference proteome</keyword>
<dbReference type="GO" id="GO:0005886">
    <property type="term" value="C:plasma membrane"/>
    <property type="evidence" value="ECO:0007669"/>
    <property type="project" value="UniProtKB-SubCell"/>
</dbReference>
<proteinExistence type="predicted"/>
<protein>
    <submittedName>
        <fullName evidence="2">ABC-2 family transporter</fullName>
    </submittedName>
</protein>
<name>A0A4R2FAC5_9GAMM</name>
<keyword evidence="1" id="KW-1133">Transmembrane helix</keyword>
<dbReference type="OrthoDB" id="6398332at2"/>
<dbReference type="RefSeq" id="WP_133038740.1">
    <property type="nucleotide sequence ID" value="NZ_SLWF01000010.1"/>
</dbReference>
<comment type="caution">
    <text evidence="2">The sequence shown here is derived from an EMBL/GenBank/DDBJ whole genome shotgun (WGS) entry which is preliminary data.</text>
</comment>
<keyword evidence="1" id="KW-0812">Transmembrane</keyword>
<dbReference type="Proteomes" id="UP000294832">
    <property type="component" value="Unassembled WGS sequence"/>
</dbReference>